<name>A0A410QB66_9FIRM</name>
<evidence type="ECO:0000256" key="3">
    <source>
        <dbReference type="ARBA" id="ARBA00022741"/>
    </source>
</evidence>
<dbReference type="OrthoDB" id="9785080at2"/>
<dbReference type="CDD" id="cd03228">
    <property type="entry name" value="ABCC_MRP_Like"/>
    <property type="match status" value="1"/>
</dbReference>
<keyword evidence="2 7" id="KW-0812">Transmembrane</keyword>
<dbReference type="GO" id="GO:0005524">
    <property type="term" value="F:ATP binding"/>
    <property type="evidence" value="ECO:0007669"/>
    <property type="project" value="UniProtKB-KW"/>
</dbReference>
<keyword evidence="11" id="KW-1185">Reference proteome</keyword>
<dbReference type="InterPro" id="IPR039421">
    <property type="entry name" value="Type_1_exporter"/>
</dbReference>
<dbReference type="GO" id="GO:0015421">
    <property type="term" value="F:ABC-type oligopeptide transporter activity"/>
    <property type="evidence" value="ECO:0007669"/>
    <property type="project" value="TreeGrafter"/>
</dbReference>
<evidence type="ECO:0000256" key="5">
    <source>
        <dbReference type="ARBA" id="ARBA00022989"/>
    </source>
</evidence>
<dbReference type="Gene3D" id="1.20.1560.10">
    <property type="entry name" value="ABC transporter type 1, transmembrane domain"/>
    <property type="match status" value="1"/>
</dbReference>
<organism evidence="10 11">
    <name type="scientific">Acidilutibacter cellobiosedens</name>
    <dbReference type="NCBI Taxonomy" id="2507161"/>
    <lineage>
        <taxon>Bacteria</taxon>
        <taxon>Bacillati</taxon>
        <taxon>Bacillota</taxon>
        <taxon>Tissierellia</taxon>
        <taxon>Tissierellales</taxon>
        <taxon>Acidilutibacteraceae</taxon>
        <taxon>Acidilutibacter</taxon>
    </lineage>
</organism>
<evidence type="ECO:0000256" key="1">
    <source>
        <dbReference type="ARBA" id="ARBA00004651"/>
    </source>
</evidence>
<sequence>MIKLLFLKITPAKMRICRYKKLKNQTFSLVSDVSFVLPGKIGGRFFLFDSNKKNRPLKGYINRKFTGGNSVRKLNGIIQLYDYVKRRKAVFFGMLILSCIVAFFELIPVQLLGALVDVIGKVKLTSYKLIYVKIFGTSPVNLIIAFGIVYMLEGVFSLLYGSAVTLFNNRIIEDVRNDAFRWVMSGDDNEKIRVGDIISRITGDVEAVTRAIAGPLNGFLTSILSLIFSLVIFALWNIKLAAISAALAPVIYLLSKWVTKRSQELARMERKSFGNISDFLSDVLSNITLIKSYRTEKEEGKRFCRYNGDISGYRKSTMHLFNRYWPSVRGVQAFGFVATLLITYHGINAGRFSVGDILVVYTYLTKIYAPMILISRYGNELSQADAALERVFELKPKRNFISADKQASDMDYADKPLAVEFKEVSIKNDENLVIHDLSFSAKPGQLIAIIGESGSGKSTFINSLAGLTTINEGKIVLNNTDVSRDKETLKNSFRICFQNPYILKRSIIENLNYGNQEKSENLDELCEKLGIDEIIKNRGYDFKLDSINKNLSGGEQRRFALCRTLNRYAPAYAFDEPTAELDLENRLKVVSLLGEIKGKSTVFVATHDEELIKLADKVIKIDNGVGKVIKAVN</sequence>
<dbReference type="PROSITE" id="PS00211">
    <property type="entry name" value="ABC_TRANSPORTER_1"/>
    <property type="match status" value="1"/>
</dbReference>
<dbReference type="PROSITE" id="PS50929">
    <property type="entry name" value="ABC_TM1F"/>
    <property type="match status" value="1"/>
</dbReference>
<feature type="transmembrane region" description="Helical" evidence="7">
    <location>
        <begin position="89"/>
        <end position="109"/>
    </location>
</feature>
<keyword evidence="6 7" id="KW-0472">Membrane</keyword>
<dbReference type="GO" id="GO:0016887">
    <property type="term" value="F:ATP hydrolysis activity"/>
    <property type="evidence" value="ECO:0007669"/>
    <property type="project" value="InterPro"/>
</dbReference>
<reference evidence="11" key="1">
    <citation type="submission" date="2019-01" db="EMBL/GenBank/DDBJ databases">
        <title>Draft genomes of a novel of Sporanaerobacter strains.</title>
        <authorList>
            <person name="Ma S."/>
        </authorList>
    </citation>
    <scope>NUCLEOTIDE SEQUENCE [LARGE SCALE GENOMIC DNA]</scope>
    <source>
        <strain evidence="11">NJN-17</strain>
    </source>
</reference>
<evidence type="ECO:0000256" key="7">
    <source>
        <dbReference type="SAM" id="Phobius"/>
    </source>
</evidence>
<keyword evidence="3" id="KW-0547">Nucleotide-binding</keyword>
<dbReference type="GO" id="GO:0005886">
    <property type="term" value="C:plasma membrane"/>
    <property type="evidence" value="ECO:0007669"/>
    <property type="project" value="UniProtKB-SubCell"/>
</dbReference>
<feature type="transmembrane region" description="Helical" evidence="7">
    <location>
        <begin position="242"/>
        <end position="259"/>
    </location>
</feature>
<dbReference type="SUPFAM" id="SSF90123">
    <property type="entry name" value="ABC transporter transmembrane region"/>
    <property type="match status" value="1"/>
</dbReference>
<dbReference type="Gene3D" id="3.40.50.300">
    <property type="entry name" value="P-loop containing nucleotide triphosphate hydrolases"/>
    <property type="match status" value="1"/>
</dbReference>
<dbReference type="AlphaFoldDB" id="A0A410QB66"/>
<dbReference type="Pfam" id="PF00005">
    <property type="entry name" value="ABC_tran"/>
    <property type="match status" value="1"/>
</dbReference>
<dbReference type="PANTHER" id="PTHR43394">
    <property type="entry name" value="ATP-DEPENDENT PERMEASE MDL1, MITOCHONDRIAL"/>
    <property type="match status" value="1"/>
</dbReference>
<evidence type="ECO:0000259" key="9">
    <source>
        <dbReference type="PROSITE" id="PS50929"/>
    </source>
</evidence>
<feature type="domain" description="ABC transmembrane type-1" evidence="9">
    <location>
        <begin position="92"/>
        <end position="383"/>
    </location>
</feature>
<evidence type="ECO:0000313" key="11">
    <source>
        <dbReference type="Proteomes" id="UP000287969"/>
    </source>
</evidence>
<comment type="subcellular location">
    <subcellularLocation>
        <location evidence="1">Cell membrane</location>
        <topology evidence="1">Multi-pass membrane protein</topology>
    </subcellularLocation>
</comment>
<feature type="transmembrane region" description="Helical" evidence="7">
    <location>
        <begin position="216"/>
        <end position="236"/>
    </location>
</feature>
<evidence type="ECO:0000256" key="2">
    <source>
        <dbReference type="ARBA" id="ARBA00022692"/>
    </source>
</evidence>
<gene>
    <name evidence="10" type="ORF">EQM13_06385</name>
</gene>
<dbReference type="CDD" id="cd07346">
    <property type="entry name" value="ABC_6TM_exporters"/>
    <property type="match status" value="1"/>
</dbReference>
<dbReference type="Proteomes" id="UP000287969">
    <property type="component" value="Chromosome"/>
</dbReference>
<evidence type="ECO:0000259" key="8">
    <source>
        <dbReference type="PROSITE" id="PS50893"/>
    </source>
</evidence>
<dbReference type="InterPro" id="IPR036640">
    <property type="entry name" value="ABC1_TM_sf"/>
</dbReference>
<dbReference type="InterPro" id="IPR003593">
    <property type="entry name" value="AAA+_ATPase"/>
</dbReference>
<dbReference type="InterPro" id="IPR003439">
    <property type="entry name" value="ABC_transporter-like_ATP-bd"/>
</dbReference>
<dbReference type="InterPro" id="IPR011527">
    <property type="entry name" value="ABC1_TM_dom"/>
</dbReference>
<dbReference type="KEGG" id="spoa:EQM13_06385"/>
<proteinExistence type="predicted"/>
<accession>A0A410QB66</accession>
<dbReference type="Pfam" id="PF00664">
    <property type="entry name" value="ABC_membrane"/>
    <property type="match status" value="1"/>
</dbReference>
<dbReference type="InterPro" id="IPR017871">
    <property type="entry name" value="ABC_transporter-like_CS"/>
</dbReference>
<keyword evidence="5 7" id="KW-1133">Transmembrane helix</keyword>
<dbReference type="InterPro" id="IPR027417">
    <property type="entry name" value="P-loop_NTPase"/>
</dbReference>
<dbReference type="EMBL" id="CP035282">
    <property type="protein sequence ID" value="QAT61241.1"/>
    <property type="molecule type" value="Genomic_DNA"/>
</dbReference>
<dbReference type="SUPFAM" id="SSF52540">
    <property type="entry name" value="P-loop containing nucleoside triphosphate hydrolases"/>
    <property type="match status" value="1"/>
</dbReference>
<protein>
    <submittedName>
        <fullName evidence="10">ABC transporter ATP-binding protein</fullName>
    </submittedName>
</protein>
<dbReference type="PANTHER" id="PTHR43394:SF1">
    <property type="entry name" value="ATP-BINDING CASSETTE SUB-FAMILY B MEMBER 10, MITOCHONDRIAL"/>
    <property type="match status" value="1"/>
</dbReference>
<dbReference type="PROSITE" id="PS50893">
    <property type="entry name" value="ABC_TRANSPORTER_2"/>
    <property type="match status" value="1"/>
</dbReference>
<feature type="domain" description="ABC transporter" evidence="8">
    <location>
        <begin position="419"/>
        <end position="632"/>
    </location>
</feature>
<evidence type="ECO:0000256" key="4">
    <source>
        <dbReference type="ARBA" id="ARBA00022840"/>
    </source>
</evidence>
<keyword evidence="4 10" id="KW-0067">ATP-binding</keyword>
<dbReference type="SMART" id="SM00382">
    <property type="entry name" value="AAA"/>
    <property type="match status" value="1"/>
</dbReference>
<evidence type="ECO:0000256" key="6">
    <source>
        <dbReference type="ARBA" id="ARBA00023136"/>
    </source>
</evidence>
<evidence type="ECO:0000313" key="10">
    <source>
        <dbReference type="EMBL" id="QAT61241.1"/>
    </source>
</evidence>